<dbReference type="AlphaFoldDB" id="V7B112"/>
<protein>
    <submittedName>
        <fullName evidence="1">Uncharacterized protein</fullName>
    </submittedName>
</protein>
<dbReference type="STRING" id="3885.V7B112"/>
<organism evidence="1 2">
    <name type="scientific">Phaseolus vulgaris</name>
    <name type="common">Kidney bean</name>
    <name type="synonym">French bean</name>
    <dbReference type="NCBI Taxonomy" id="3885"/>
    <lineage>
        <taxon>Eukaryota</taxon>
        <taxon>Viridiplantae</taxon>
        <taxon>Streptophyta</taxon>
        <taxon>Embryophyta</taxon>
        <taxon>Tracheophyta</taxon>
        <taxon>Spermatophyta</taxon>
        <taxon>Magnoliopsida</taxon>
        <taxon>eudicotyledons</taxon>
        <taxon>Gunneridae</taxon>
        <taxon>Pentapetalae</taxon>
        <taxon>rosids</taxon>
        <taxon>fabids</taxon>
        <taxon>Fabales</taxon>
        <taxon>Fabaceae</taxon>
        <taxon>Papilionoideae</taxon>
        <taxon>50 kb inversion clade</taxon>
        <taxon>NPAAA clade</taxon>
        <taxon>indigoferoid/millettioid clade</taxon>
        <taxon>Phaseoleae</taxon>
        <taxon>Phaseolus</taxon>
    </lineage>
</organism>
<reference evidence="2" key="1">
    <citation type="journal article" date="2014" name="Nat. Genet.">
        <title>A reference genome for common bean and genome-wide analysis of dual domestications.</title>
        <authorList>
            <person name="Schmutz J."/>
            <person name="McClean P.E."/>
            <person name="Mamidi S."/>
            <person name="Wu G.A."/>
            <person name="Cannon S.B."/>
            <person name="Grimwood J."/>
            <person name="Jenkins J."/>
            <person name="Shu S."/>
            <person name="Song Q."/>
            <person name="Chavarro C."/>
            <person name="Torres-Torres M."/>
            <person name="Geffroy V."/>
            <person name="Moghaddam S.M."/>
            <person name="Gao D."/>
            <person name="Abernathy B."/>
            <person name="Barry K."/>
            <person name="Blair M."/>
            <person name="Brick M.A."/>
            <person name="Chovatia M."/>
            <person name="Gepts P."/>
            <person name="Goodstein D.M."/>
            <person name="Gonzales M."/>
            <person name="Hellsten U."/>
            <person name="Hyten D.L."/>
            <person name="Jia G."/>
            <person name="Kelly J.D."/>
            <person name="Kudrna D."/>
            <person name="Lee R."/>
            <person name="Richard M.M."/>
            <person name="Miklas P.N."/>
            <person name="Osorno J.M."/>
            <person name="Rodrigues J."/>
            <person name="Thareau V."/>
            <person name="Urrea C.A."/>
            <person name="Wang M."/>
            <person name="Yu Y."/>
            <person name="Zhang M."/>
            <person name="Wing R.A."/>
            <person name="Cregan P.B."/>
            <person name="Rokhsar D.S."/>
            <person name="Jackson S.A."/>
        </authorList>
    </citation>
    <scope>NUCLEOTIDE SEQUENCE [LARGE SCALE GENOMIC DNA]</scope>
    <source>
        <strain evidence="2">cv. G19833</strain>
    </source>
</reference>
<evidence type="ECO:0000313" key="1">
    <source>
        <dbReference type="EMBL" id="ESW11514.1"/>
    </source>
</evidence>
<dbReference type="OrthoDB" id="286637at2759"/>
<name>V7B112_PHAVU</name>
<keyword evidence="2" id="KW-1185">Reference proteome</keyword>
<dbReference type="Gramene" id="ESW11514">
    <property type="protein sequence ID" value="ESW11514"/>
    <property type="gene ID" value="PHAVU_008G036700g"/>
</dbReference>
<dbReference type="EMBL" id="CM002295">
    <property type="protein sequence ID" value="ESW11514.1"/>
    <property type="molecule type" value="Genomic_DNA"/>
</dbReference>
<dbReference type="Proteomes" id="UP000000226">
    <property type="component" value="Chromosome 8"/>
</dbReference>
<accession>V7B112</accession>
<dbReference type="eggNOG" id="KOG3077">
    <property type="taxonomic scope" value="Eukaryota"/>
</dbReference>
<sequence>MDASRIDIFEIYRRYSDIKSGHAYIAGEEGYRQDSDVQKAKFSRDALTQLSKLVESRVMTGFLLLETEILLSIQKNQRYNISEDSWQQVLAFSWCSRENLEAYDPEGRSNFSGVKRKLYEDFCKNDHMDANNIVFSNCKRSRPKDAADFEDYAPGNTAEDFMKLVHKIAHCVHPCPHVQLKRFYLRDLRDYSQLVPMCSLVGGQKGFLLMKHPPYS</sequence>
<proteinExistence type="predicted"/>
<gene>
    <name evidence="1" type="ORF">PHAVU_008G036700g</name>
</gene>
<dbReference type="InterPro" id="IPR042460">
    <property type="entry name" value="DCN1-like_PONY"/>
</dbReference>
<evidence type="ECO:0000313" key="2">
    <source>
        <dbReference type="Proteomes" id="UP000000226"/>
    </source>
</evidence>
<dbReference type="Gene3D" id="1.10.238.200">
    <property type="entry name" value="Cullin, PONY binding domain"/>
    <property type="match status" value="1"/>
</dbReference>